<comment type="caution">
    <text evidence="2">The sequence shown here is derived from an EMBL/GenBank/DDBJ whole genome shotgun (WGS) entry which is preliminary data.</text>
</comment>
<protein>
    <submittedName>
        <fullName evidence="2">Uncharacterized protein</fullName>
    </submittedName>
</protein>
<keyword evidence="3" id="KW-1185">Reference proteome</keyword>
<dbReference type="PATRIC" id="fig|405446.3.peg.1809"/>
<evidence type="ECO:0000313" key="2">
    <source>
        <dbReference type="EMBL" id="KRG66913.1"/>
    </source>
</evidence>
<dbReference type="AlphaFoldDB" id="A0A0R0CN16"/>
<dbReference type="EMBL" id="LDJJ01000037">
    <property type="protein sequence ID" value="KRG66913.1"/>
    <property type="molecule type" value="Genomic_DNA"/>
</dbReference>
<accession>A0A0R0CN16</accession>
<proteinExistence type="predicted"/>
<name>A0A0R0CN16_9GAMM</name>
<gene>
    <name evidence="2" type="ORF">ABB27_11555</name>
</gene>
<dbReference type="Proteomes" id="UP000051863">
    <property type="component" value="Unassembled WGS sequence"/>
</dbReference>
<sequence length="162" mass="17543">MRIYRDNAMLTVRTTSMSRLPAKAVPLTVASVRRRLLWLPLLFGMLLVWAVALQVKAVAAAPLAVEGHAQLLVSPEPGHPQQPLQMAAISEAGSESSRPTRSRPAPMLSSPVTPAPLTAHRVFMTAASDTLLQHAVERAQRYPLAPYLLLNPGHAPPRARAI</sequence>
<evidence type="ECO:0000313" key="3">
    <source>
        <dbReference type="Proteomes" id="UP000051863"/>
    </source>
</evidence>
<reference evidence="2 3" key="1">
    <citation type="submission" date="2015-05" db="EMBL/GenBank/DDBJ databases">
        <title>Genome sequencing and analysis of members of genus Stenotrophomonas.</title>
        <authorList>
            <person name="Patil P.P."/>
            <person name="Midha S."/>
            <person name="Patil P.B."/>
        </authorList>
    </citation>
    <scope>NUCLEOTIDE SEQUENCE [LARGE SCALE GENOMIC DNA]</scope>
    <source>
        <strain evidence="2 3">DSM 18941</strain>
    </source>
</reference>
<feature type="region of interest" description="Disordered" evidence="1">
    <location>
        <begin position="88"/>
        <end position="111"/>
    </location>
</feature>
<evidence type="ECO:0000256" key="1">
    <source>
        <dbReference type="SAM" id="MobiDB-lite"/>
    </source>
</evidence>
<organism evidence="2 3">
    <name type="scientific">Stenotrophomonas terrae</name>
    <dbReference type="NCBI Taxonomy" id="405446"/>
    <lineage>
        <taxon>Bacteria</taxon>
        <taxon>Pseudomonadati</taxon>
        <taxon>Pseudomonadota</taxon>
        <taxon>Gammaproteobacteria</taxon>
        <taxon>Lysobacterales</taxon>
        <taxon>Lysobacteraceae</taxon>
        <taxon>Stenotrophomonas</taxon>
    </lineage>
</organism>